<organism evidence="9 10">
    <name type="scientific">Sellimonas catena</name>
    <dbReference type="NCBI Taxonomy" id="2994035"/>
    <lineage>
        <taxon>Bacteria</taxon>
        <taxon>Bacillati</taxon>
        <taxon>Bacillota</taxon>
        <taxon>Clostridia</taxon>
        <taxon>Lachnospirales</taxon>
        <taxon>Lachnospiraceae</taxon>
        <taxon>Sellimonas</taxon>
    </lineage>
</organism>
<dbReference type="RefSeq" id="WP_087169575.1">
    <property type="nucleotide sequence ID" value="NZ_BSBO01000015.1"/>
</dbReference>
<feature type="transmembrane region" description="Helical" evidence="6">
    <location>
        <begin position="454"/>
        <end position="476"/>
    </location>
</feature>
<gene>
    <name evidence="8" type="ORF">Selli1_16610</name>
    <name evidence="9" type="ORF">Selli2_32710</name>
</gene>
<feature type="transmembrane region" description="Helical" evidence="6">
    <location>
        <begin position="808"/>
        <end position="829"/>
    </location>
</feature>
<proteinExistence type="predicted"/>
<dbReference type="GO" id="GO:0005886">
    <property type="term" value="C:plasma membrane"/>
    <property type="evidence" value="ECO:0007669"/>
    <property type="project" value="UniProtKB-SubCell"/>
</dbReference>
<reference evidence="9" key="3">
    <citation type="submission" date="2022-11" db="EMBL/GenBank/DDBJ databases">
        <title>Draft genome sequence of Sellimonas catena strain 18CBH55.</title>
        <authorList>
            <person name="Atsushi H."/>
            <person name="Moriya O."/>
            <person name="Mitsuo S."/>
        </authorList>
    </citation>
    <scope>NUCLEOTIDE SEQUENCE</scope>
    <source>
        <strain evidence="9">18CBH55</strain>
    </source>
</reference>
<evidence type="ECO:0000313" key="8">
    <source>
        <dbReference type="EMBL" id="GLG04487.1"/>
    </source>
</evidence>
<evidence type="ECO:0000313" key="11">
    <source>
        <dbReference type="Proteomes" id="UP001145145"/>
    </source>
</evidence>
<evidence type="ECO:0000313" key="9">
    <source>
        <dbReference type="EMBL" id="GLG91844.1"/>
    </source>
</evidence>
<evidence type="ECO:0000256" key="2">
    <source>
        <dbReference type="ARBA" id="ARBA00022475"/>
    </source>
</evidence>
<keyword evidence="2" id="KW-1003">Cell membrane</keyword>
<feature type="transmembrane region" description="Helical" evidence="6">
    <location>
        <begin position="378"/>
        <end position="398"/>
    </location>
</feature>
<dbReference type="EMBL" id="BSCH01000028">
    <property type="protein sequence ID" value="GLG91844.1"/>
    <property type="molecule type" value="Genomic_DNA"/>
</dbReference>
<dbReference type="Pfam" id="PF02687">
    <property type="entry name" value="FtsX"/>
    <property type="match status" value="1"/>
</dbReference>
<name>A0A9W6CIK8_9FIRM</name>
<keyword evidence="11" id="KW-1185">Reference proteome</keyword>
<sequence length="878" mass="102658">MTFQKKEKLIKHIQIASGILTIPPLFFMKFRAPGESLYWSGMIIRMFNEEEFHPEYIIFILVSLYVFASVIRTTFILRGKKQEWLEYLPAISMVLYGGLLAVLTNTMDLTLYVNFPLYYMAISAVEFVSVKYLEQQEEINERYETLKEDERKERAHRKKANYFPGKYPKEFYQVIRKNFRYRGKNQVIFVMAAMLLAAICYIVFSMYQMTDKLYGGKEESDSALASVMFGEGIHGLFQSLALILGILSVLMMVMVISWYIKEQKKEYRLMVILGIRKNTAYLIFLVEFFINILIAAMIGIPAGAVGAVLMRRAFTKNFHGNVDLPGVVSAPQIFFGFLVYLVLMLLALGFNQENFIALGNSTNLTEEKAKERRPKRNLFLRIMIGIFLYVLGMAWFSIRGWAEMKVVYCLPVLGILCLLMGGLALWLQKREHKAGYYQGIFRWNTFYYRFWKNVWLLFYLSVAQFLLLAVFSPAFISSMMKQNVEGMYPYDIVCMAYEADIPDLEKIAGEAGADIIEYPMVRMTSIYGSDKIPSWAGGIRPVQWPQGQHIAISETSYNQMREVMGKERRNLELSGEKMHVVYQQDLSVKTNTIDWDTTRIEKHLRFGQPLQYYNTADYRNIFPERNIVSEERDSLIGIFQQGKQENLIVLSDEYFEKAWNEISAYNRENWNVRESITDEEWKLYTVSHAGNLTEGPTVLLCMNIPDGKTKQVTDQLEYLKEKNRFDQLWDRSIQPFYEKSQMIQNTESEILLTRTANGFILLILMIMAVFQYFLFVKEEENNWKWDNDFLEKLGMKEKDRMKKVVFQLRFFILFPAIQALIGGILFTALTLKTRLFTGTEIMQFSGIMGTVYSLYVLIWFVMYEIMKCDVKKRLMKKR</sequence>
<feature type="transmembrane region" description="Helical" evidence="6">
    <location>
        <begin position="756"/>
        <end position="775"/>
    </location>
</feature>
<feature type="transmembrane region" description="Helical" evidence="6">
    <location>
        <begin position="84"/>
        <end position="103"/>
    </location>
</feature>
<comment type="caution">
    <text evidence="9">The sequence shown here is derived from an EMBL/GenBank/DDBJ whole genome shotgun (WGS) entry which is preliminary data.</text>
</comment>
<feature type="transmembrane region" description="Helical" evidence="6">
    <location>
        <begin position="115"/>
        <end position="133"/>
    </location>
</feature>
<evidence type="ECO:0000256" key="5">
    <source>
        <dbReference type="ARBA" id="ARBA00023136"/>
    </source>
</evidence>
<feature type="transmembrane region" description="Helical" evidence="6">
    <location>
        <begin position="187"/>
        <end position="207"/>
    </location>
</feature>
<feature type="transmembrane region" description="Helical" evidence="6">
    <location>
        <begin position="404"/>
        <end position="427"/>
    </location>
</feature>
<feature type="transmembrane region" description="Helical" evidence="6">
    <location>
        <begin position="281"/>
        <end position="310"/>
    </location>
</feature>
<evidence type="ECO:0000256" key="3">
    <source>
        <dbReference type="ARBA" id="ARBA00022692"/>
    </source>
</evidence>
<dbReference type="Proteomes" id="UP001145145">
    <property type="component" value="Unassembled WGS sequence"/>
</dbReference>
<feature type="transmembrane region" description="Helical" evidence="6">
    <location>
        <begin position="841"/>
        <end position="866"/>
    </location>
</feature>
<dbReference type="PANTHER" id="PTHR46795">
    <property type="entry name" value="ABC TRANSPORTER PERMEASE-RELATED-RELATED"/>
    <property type="match status" value="1"/>
</dbReference>
<dbReference type="PANTHER" id="PTHR46795:SF3">
    <property type="entry name" value="ABC TRANSPORTER PERMEASE"/>
    <property type="match status" value="1"/>
</dbReference>
<reference evidence="8" key="1">
    <citation type="submission" date="2022-11" db="EMBL/GenBank/DDBJ databases">
        <title>Draft genome sequence of Sellimonas catena strain 12EGH17.</title>
        <authorList>
            <person name="Hisatomi A."/>
            <person name="Ohkuma M."/>
            <person name="Sakamoto M."/>
        </authorList>
    </citation>
    <scope>NUCLEOTIDE SEQUENCE</scope>
    <source>
        <strain evidence="8">12EGH17</strain>
    </source>
</reference>
<feature type="transmembrane region" description="Helical" evidence="6">
    <location>
        <begin position="12"/>
        <end position="30"/>
    </location>
</feature>
<protein>
    <recommendedName>
        <fullName evidence="7">ABC3 transporter permease C-terminal domain-containing protein</fullName>
    </recommendedName>
</protein>
<feature type="transmembrane region" description="Helical" evidence="6">
    <location>
        <begin position="236"/>
        <end position="260"/>
    </location>
</feature>
<reference evidence="8" key="2">
    <citation type="submission" date="2022-11" db="EMBL/GenBank/DDBJ databases">
        <title>Draft genome sequence of Sellimonas catena strain 12EGH17.</title>
        <authorList>
            <person name="Atsushi H."/>
            <person name="Moriya O."/>
            <person name="Mitsuo S."/>
        </authorList>
    </citation>
    <scope>NUCLEOTIDE SEQUENCE</scope>
    <source>
        <strain evidence="8">12EGH17</strain>
    </source>
</reference>
<dbReference type="InterPro" id="IPR052536">
    <property type="entry name" value="ABC-4_Integral_Memb_Prot"/>
</dbReference>
<keyword evidence="5 6" id="KW-0472">Membrane</keyword>
<evidence type="ECO:0000256" key="4">
    <source>
        <dbReference type="ARBA" id="ARBA00022989"/>
    </source>
</evidence>
<keyword evidence="4 6" id="KW-1133">Transmembrane helix</keyword>
<feature type="transmembrane region" description="Helical" evidence="6">
    <location>
        <begin position="330"/>
        <end position="350"/>
    </location>
</feature>
<keyword evidence="3 6" id="KW-0812">Transmembrane</keyword>
<comment type="subcellular location">
    <subcellularLocation>
        <location evidence="1">Cell membrane</location>
        <topology evidence="1">Multi-pass membrane protein</topology>
    </subcellularLocation>
</comment>
<evidence type="ECO:0000256" key="1">
    <source>
        <dbReference type="ARBA" id="ARBA00004651"/>
    </source>
</evidence>
<dbReference type="EMBL" id="BSBO01000015">
    <property type="protein sequence ID" value="GLG04487.1"/>
    <property type="molecule type" value="Genomic_DNA"/>
</dbReference>
<feature type="transmembrane region" description="Helical" evidence="6">
    <location>
        <begin position="56"/>
        <end position="77"/>
    </location>
</feature>
<accession>A0A9W6CIK8</accession>
<evidence type="ECO:0000256" key="6">
    <source>
        <dbReference type="SAM" id="Phobius"/>
    </source>
</evidence>
<dbReference type="Proteomes" id="UP001145094">
    <property type="component" value="Unassembled WGS sequence"/>
</dbReference>
<reference evidence="9" key="4">
    <citation type="submission" date="2022-11" db="EMBL/GenBank/DDBJ databases">
        <title>Draft genome sequence of Sellimonas catena strain 18CBH55.</title>
        <authorList>
            <person name="Hisatomi A."/>
            <person name="Ohkuma M."/>
            <person name="Sakamoto M."/>
        </authorList>
    </citation>
    <scope>NUCLEOTIDE SEQUENCE</scope>
    <source>
        <strain evidence="9">18CBH55</strain>
    </source>
</reference>
<dbReference type="InterPro" id="IPR003838">
    <property type="entry name" value="ABC3_permease_C"/>
</dbReference>
<evidence type="ECO:0000259" key="7">
    <source>
        <dbReference type="Pfam" id="PF02687"/>
    </source>
</evidence>
<feature type="domain" description="ABC3 transporter permease C-terminal" evidence="7">
    <location>
        <begin position="240"/>
        <end position="348"/>
    </location>
</feature>
<evidence type="ECO:0000313" key="10">
    <source>
        <dbReference type="Proteomes" id="UP001145094"/>
    </source>
</evidence>
<reference evidence="9 11" key="5">
    <citation type="journal article" date="2023" name="Int. J. Syst. Evol. Microbiol.">
        <title>Sellimonas catena sp. nov., isolated from human faeces.</title>
        <authorList>
            <person name="Hisatomi A."/>
            <person name="Ohkuma M."/>
            <person name="Sakamoto M."/>
        </authorList>
    </citation>
    <scope>NUCLEOTIDE SEQUENCE</scope>
    <source>
        <strain evidence="8 11">12EGH17</strain>
        <strain evidence="9">18CBH55</strain>
    </source>
</reference>
<dbReference type="AlphaFoldDB" id="A0A9W6CIK8"/>